<proteinExistence type="predicted"/>
<keyword evidence="1" id="KW-0472">Membrane</keyword>
<feature type="transmembrane region" description="Helical" evidence="1">
    <location>
        <begin position="65"/>
        <end position="81"/>
    </location>
</feature>
<dbReference type="RefSeq" id="WP_264981816.1">
    <property type="nucleotide sequence ID" value="NZ_AP026708.1"/>
</dbReference>
<sequence>MNCPKCGTPLPEGWHTCKHCGARITRPSDKIARQMTTSGRFAMVCGGLMLLLAGSLFFYGEADMLWQAVLIVLGLLLIFVGKKMA</sequence>
<evidence type="ECO:0000256" key="1">
    <source>
        <dbReference type="SAM" id="Phobius"/>
    </source>
</evidence>
<dbReference type="Pfam" id="PF13240">
    <property type="entry name" value="Zn_Ribbon_1"/>
    <property type="match status" value="1"/>
</dbReference>
<accession>A0ABM8ATV1</accession>
<dbReference type="EMBL" id="AP026708">
    <property type="protein sequence ID" value="BDQ34924.1"/>
    <property type="molecule type" value="Genomic_DNA"/>
</dbReference>
<evidence type="ECO:0000313" key="4">
    <source>
        <dbReference type="Proteomes" id="UP001061361"/>
    </source>
</evidence>
<organism evidence="3 4">
    <name type="scientific">Pseudodesulfovibrio portus</name>
    <dbReference type="NCBI Taxonomy" id="231439"/>
    <lineage>
        <taxon>Bacteria</taxon>
        <taxon>Pseudomonadati</taxon>
        <taxon>Thermodesulfobacteriota</taxon>
        <taxon>Desulfovibrionia</taxon>
        <taxon>Desulfovibrionales</taxon>
        <taxon>Desulfovibrionaceae</taxon>
    </lineage>
</organism>
<evidence type="ECO:0000259" key="2">
    <source>
        <dbReference type="Pfam" id="PF13240"/>
    </source>
</evidence>
<protein>
    <recommendedName>
        <fullName evidence="2">Zinc-ribbon domain-containing protein</fullName>
    </recommendedName>
</protein>
<feature type="transmembrane region" description="Helical" evidence="1">
    <location>
        <begin position="41"/>
        <end position="59"/>
    </location>
</feature>
<reference evidence="3" key="1">
    <citation type="submission" date="2022-08" db="EMBL/GenBank/DDBJ databases">
        <title>Genome Sequence of the sulphate-reducing bacterium, Pseudodesulfovibrio portus JCM14722.</title>
        <authorList>
            <person name="Kondo R."/>
            <person name="Kataoka T."/>
        </authorList>
    </citation>
    <scope>NUCLEOTIDE SEQUENCE</scope>
    <source>
        <strain evidence="3">JCM 14722</strain>
    </source>
</reference>
<dbReference type="Proteomes" id="UP001061361">
    <property type="component" value="Chromosome"/>
</dbReference>
<evidence type="ECO:0000313" key="3">
    <source>
        <dbReference type="EMBL" id="BDQ34924.1"/>
    </source>
</evidence>
<feature type="domain" description="Zinc-ribbon" evidence="2">
    <location>
        <begin position="3"/>
        <end position="23"/>
    </location>
</feature>
<name>A0ABM8ATV1_9BACT</name>
<keyword evidence="1" id="KW-1133">Transmembrane helix</keyword>
<dbReference type="InterPro" id="IPR026870">
    <property type="entry name" value="Zinc_ribbon_dom"/>
</dbReference>
<keyword evidence="1" id="KW-0812">Transmembrane</keyword>
<keyword evidence="4" id="KW-1185">Reference proteome</keyword>
<gene>
    <name evidence="3" type="ORF">JCM14722_24660</name>
</gene>